<dbReference type="Gene3D" id="1.20.1280.50">
    <property type="match status" value="1"/>
</dbReference>
<evidence type="ECO:0008006" key="3">
    <source>
        <dbReference type="Google" id="ProtNLM"/>
    </source>
</evidence>
<gene>
    <name evidence="1" type="ORF">HII31_10698</name>
</gene>
<protein>
    <recommendedName>
        <fullName evidence="3">F-box domain-containing protein</fullName>
    </recommendedName>
</protein>
<dbReference type="InterPro" id="IPR036047">
    <property type="entry name" value="F-box-like_dom_sf"/>
</dbReference>
<dbReference type="OrthoDB" id="3643498at2759"/>
<dbReference type="EMBL" id="JABCIY010000219">
    <property type="protein sequence ID" value="KAF7187798.1"/>
    <property type="molecule type" value="Genomic_DNA"/>
</dbReference>
<comment type="caution">
    <text evidence="1">The sequence shown here is derived from an EMBL/GenBank/DDBJ whole genome shotgun (WGS) entry which is preliminary data.</text>
</comment>
<proteinExistence type="predicted"/>
<keyword evidence="2" id="KW-1185">Reference proteome</keyword>
<dbReference type="SUPFAM" id="SSF81383">
    <property type="entry name" value="F-box domain"/>
    <property type="match status" value="1"/>
</dbReference>
<accession>A0A8H6VD19</accession>
<evidence type="ECO:0000313" key="2">
    <source>
        <dbReference type="Proteomes" id="UP000660729"/>
    </source>
</evidence>
<reference evidence="1" key="1">
    <citation type="submission" date="2020-04" db="EMBL/GenBank/DDBJ databases">
        <title>Draft genome resource of the tomato pathogen Pseudocercospora fuligena.</title>
        <authorList>
            <person name="Zaccaron A."/>
        </authorList>
    </citation>
    <scope>NUCLEOTIDE SEQUENCE</scope>
    <source>
        <strain evidence="1">PF001</strain>
    </source>
</reference>
<evidence type="ECO:0000313" key="1">
    <source>
        <dbReference type="EMBL" id="KAF7187798.1"/>
    </source>
</evidence>
<sequence>MEEQQQLGAAAAAVFYTAELLESILKLLPMRDLLLDQRVCTHWRDAIKQSPELQQNLFFQPREATAHWLYTGNETEHMITQIAKDYASGQDEWVLPSGELNPLIFSVPKQDYYGTVLAAAQGGFEGFEFRYPRAFRHLCAYPDGSWRRMLVSQPPTRNWSYEVHLGVEGGRPRT</sequence>
<dbReference type="Proteomes" id="UP000660729">
    <property type="component" value="Unassembled WGS sequence"/>
</dbReference>
<dbReference type="AlphaFoldDB" id="A0A8H6VD19"/>
<name>A0A8H6VD19_9PEZI</name>
<organism evidence="1 2">
    <name type="scientific">Pseudocercospora fuligena</name>
    <dbReference type="NCBI Taxonomy" id="685502"/>
    <lineage>
        <taxon>Eukaryota</taxon>
        <taxon>Fungi</taxon>
        <taxon>Dikarya</taxon>
        <taxon>Ascomycota</taxon>
        <taxon>Pezizomycotina</taxon>
        <taxon>Dothideomycetes</taxon>
        <taxon>Dothideomycetidae</taxon>
        <taxon>Mycosphaerellales</taxon>
        <taxon>Mycosphaerellaceae</taxon>
        <taxon>Pseudocercospora</taxon>
    </lineage>
</organism>